<keyword evidence="1" id="KW-0472">Membrane</keyword>
<keyword evidence="3" id="KW-1185">Reference proteome</keyword>
<gene>
    <name evidence="2" type="ORF">RCOM_1515630</name>
</gene>
<reference evidence="3" key="1">
    <citation type="journal article" date="2010" name="Nat. Biotechnol.">
        <title>Draft genome sequence of the oilseed species Ricinus communis.</title>
        <authorList>
            <person name="Chan A.P."/>
            <person name="Crabtree J."/>
            <person name="Zhao Q."/>
            <person name="Lorenzi H."/>
            <person name="Orvis J."/>
            <person name="Puiu D."/>
            <person name="Melake-Berhan A."/>
            <person name="Jones K.M."/>
            <person name="Redman J."/>
            <person name="Chen G."/>
            <person name="Cahoon E.B."/>
            <person name="Gedil M."/>
            <person name="Stanke M."/>
            <person name="Haas B.J."/>
            <person name="Wortman J.R."/>
            <person name="Fraser-Liggett C.M."/>
            <person name="Ravel J."/>
            <person name="Rabinowicz P.D."/>
        </authorList>
    </citation>
    <scope>NUCLEOTIDE SEQUENCE [LARGE SCALE GENOMIC DNA]</scope>
    <source>
        <strain evidence="3">cv. Hale</strain>
    </source>
</reference>
<sequence length="131" mass="14873">MSLLTKACFRILLDMLLVTTPHMDHMLHTVILLNNIPTRATRLLDILLLVDILQQVILLQVAILLQAVTLQLVILQVVTLQLVIPGHQVRTIQVCSMCYLLWFSILQFFFICSDMFIKSDAVDCLIKPGAM</sequence>
<proteinExistence type="predicted"/>
<keyword evidence="1" id="KW-1133">Transmembrane helix</keyword>
<feature type="transmembrane region" description="Helical" evidence="1">
    <location>
        <begin position="57"/>
        <end position="84"/>
    </location>
</feature>
<feature type="transmembrane region" description="Helical" evidence="1">
    <location>
        <begin position="96"/>
        <end position="117"/>
    </location>
</feature>
<evidence type="ECO:0000313" key="2">
    <source>
        <dbReference type="EMBL" id="EEF38344.1"/>
    </source>
</evidence>
<evidence type="ECO:0000313" key="3">
    <source>
        <dbReference type="Proteomes" id="UP000008311"/>
    </source>
</evidence>
<evidence type="ECO:0000256" key="1">
    <source>
        <dbReference type="SAM" id="Phobius"/>
    </source>
</evidence>
<name>B9SDA7_RICCO</name>
<dbReference type="AlphaFoldDB" id="B9SDA7"/>
<organism evidence="2 3">
    <name type="scientific">Ricinus communis</name>
    <name type="common">Castor bean</name>
    <dbReference type="NCBI Taxonomy" id="3988"/>
    <lineage>
        <taxon>Eukaryota</taxon>
        <taxon>Viridiplantae</taxon>
        <taxon>Streptophyta</taxon>
        <taxon>Embryophyta</taxon>
        <taxon>Tracheophyta</taxon>
        <taxon>Spermatophyta</taxon>
        <taxon>Magnoliopsida</taxon>
        <taxon>eudicotyledons</taxon>
        <taxon>Gunneridae</taxon>
        <taxon>Pentapetalae</taxon>
        <taxon>rosids</taxon>
        <taxon>fabids</taxon>
        <taxon>Malpighiales</taxon>
        <taxon>Euphorbiaceae</taxon>
        <taxon>Acalyphoideae</taxon>
        <taxon>Acalypheae</taxon>
        <taxon>Ricinus</taxon>
    </lineage>
</organism>
<dbReference type="InParanoid" id="B9SDA7"/>
<protein>
    <submittedName>
        <fullName evidence="2">Uncharacterized protein</fullName>
    </submittedName>
</protein>
<accession>B9SDA7</accession>
<dbReference type="Proteomes" id="UP000008311">
    <property type="component" value="Unassembled WGS sequence"/>
</dbReference>
<dbReference type="EMBL" id="EQ973927">
    <property type="protein sequence ID" value="EEF38344.1"/>
    <property type="molecule type" value="Genomic_DNA"/>
</dbReference>
<keyword evidence="1" id="KW-0812">Transmembrane</keyword>